<feature type="region of interest" description="Disordered" evidence="1">
    <location>
        <begin position="175"/>
        <end position="198"/>
    </location>
</feature>
<proteinExistence type="predicted"/>
<evidence type="ECO:0000313" key="2">
    <source>
        <dbReference type="EMBL" id="KAK5066604.1"/>
    </source>
</evidence>
<sequence>MITYRWTPAEYLRRISATFLLRLSRRLPIANGGEVVPSTQLYPKAKDIELTVTPALRKLYDQRDKWIKDADVQKVITDRQMVYQGGMIWNVNVPPNLAELITDDGQLSAETQRLITAKKKQLVASEKPMTKKSRFLEDHRDEILTRIRRGELARKILESLRELGFEGSETKLNKTISDDWGESRPQHQNSQHGRGPHQQFLEDYREEIQARRRRGDLRSDIFAWLKKKGFTGAFVTMTRQCYVWDAETKFSQSQIVDTASAKPPQKKGRTNPINSTTMATKRPLAEASTGVNKSKRRLVSRKDHAARNELSDDEVVSSVPPQKKVVPFKKPAVKRFEGVFEIPDSEEEDSEDIASKEDDSEDSDNVDSWDGYDGEDGQDSDYVD</sequence>
<feature type="compositionally biased region" description="Acidic residues" evidence="1">
    <location>
        <begin position="343"/>
        <end position="384"/>
    </location>
</feature>
<keyword evidence="3" id="KW-1185">Reference proteome</keyword>
<protein>
    <submittedName>
        <fullName evidence="2">Uncharacterized protein</fullName>
    </submittedName>
</protein>
<dbReference type="EMBL" id="JAVRRF010000003">
    <property type="protein sequence ID" value="KAK5066604.1"/>
    <property type="molecule type" value="Genomic_DNA"/>
</dbReference>
<gene>
    <name evidence="2" type="ORF">LTR69_001950</name>
</gene>
<feature type="region of interest" description="Disordered" evidence="1">
    <location>
        <begin position="254"/>
        <end position="320"/>
    </location>
</feature>
<evidence type="ECO:0000313" key="3">
    <source>
        <dbReference type="Proteomes" id="UP001345691"/>
    </source>
</evidence>
<accession>A0ABR0JLF2</accession>
<feature type="region of interest" description="Disordered" evidence="1">
    <location>
        <begin position="336"/>
        <end position="384"/>
    </location>
</feature>
<evidence type="ECO:0000256" key="1">
    <source>
        <dbReference type="SAM" id="MobiDB-lite"/>
    </source>
</evidence>
<comment type="caution">
    <text evidence="2">The sequence shown here is derived from an EMBL/GenBank/DDBJ whole genome shotgun (WGS) entry which is preliminary data.</text>
</comment>
<feature type="compositionally biased region" description="Basic and acidic residues" evidence="1">
    <location>
        <begin position="300"/>
        <end position="310"/>
    </location>
</feature>
<dbReference type="Proteomes" id="UP001345691">
    <property type="component" value="Unassembled WGS sequence"/>
</dbReference>
<reference evidence="2 3" key="1">
    <citation type="submission" date="2023-08" db="EMBL/GenBank/DDBJ databases">
        <title>Black Yeasts Isolated from many extreme environments.</title>
        <authorList>
            <person name="Coleine C."/>
            <person name="Stajich J.E."/>
            <person name="Selbmann L."/>
        </authorList>
    </citation>
    <scope>NUCLEOTIDE SEQUENCE [LARGE SCALE GENOMIC DNA]</scope>
    <source>
        <strain evidence="2 3">CCFEE 6328</strain>
    </source>
</reference>
<organism evidence="2 3">
    <name type="scientific">Exophiala sideris</name>
    <dbReference type="NCBI Taxonomy" id="1016849"/>
    <lineage>
        <taxon>Eukaryota</taxon>
        <taxon>Fungi</taxon>
        <taxon>Dikarya</taxon>
        <taxon>Ascomycota</taxon>
        <taxon>Pezizomycotina</taxon>
        <taxon>Eurotiomycetes</taxon>
        <taxon>Chaetothyriomycetidae</taxon>
        <taxon>Chaetothyriales</taxon>
        <taxon>Herpotrichiellaceae</taxon>
        <taxon>Exophiala</taxon>
    </lineage>
</organism>
<name>A0ABR0JLF2_9EURO</name>